<feature type="chain" id="PRO_5044764813" evidence="1">
    <location>
        <begin position="19"/>
        <end position="158"/>
    </location>
</feature>
<reference evidence="2 3" key="1">
    <citation type="submission" date="2024-05" db="EMBL/GenBank/DDBJ databases">
        <title>Culex pipiens pipiens assembly and annotation.</title>
        <authorList>
            <person name="Alout H."/>
            <person name="Durand T."/>
        </authorList>
    </citation>
    <scope>NUCLEOTIDE SEQUENCE [LARGE SCALE GENOMIC DNA]</scope>
    <source>
        <strain evidence="2">HA-2024</strain>
        <tissue evidence="2">Whole body</tissue>
    </source>
</reference>
<dbReference type="PANTHER" id="PTHR12336">
    <property type="entry name" value="ADULT CUTICLE PROTEIN 1-RELATED"/>
    <property type="match status" value="1"/>
</dbReference>
<comment type="caution">
    <text evidence="2">The sequence shown here is derived from an EMBL/GenBank/DDBJ whole genome shotgun (WGS) entry which is preliminary data.</text>
</comment>
<evidence type="ECO:0000313" key="2">
    <source>
        <dbReference type="EMBL" id="KAL1396789.1"/>
    </source>
</evidence>
<protein>
    <submittedName>
        <fullName evidence="2">Uncharacterized protein</fullName>
    </submittedName>
</protein>
<name>A0ABD1DAV7_CULPP</name>
<dbReference type="Proteomes" id="UP001562425">
    <property type="component" value="Unassembled WGS sequence"/>
</dbReference>
<dbReference type="EMBL" id="JBEHCU010006575">
    <property type="protein sequence ID" value="KAL1396789.1"/>
    <property type="molecule type" value="Genomic_DNA"/>
</dbReference>
<dbReference type="PANTHER" id="PTHR12336:SF0">
    <property type="entry name" value="ADULT CUTICLE PROTEIN 1-RELATED"/>
    <property type="match status" value="1"/>
</dbReference>
<proteinExistence type="predicted"/>
<sequence length="158" mass="17094">MNAFIPLFVASLAIAAQAGHVSSSWPVTTYAVDSWNGLNNWNGLNTWNGFNHWNGLNSWNGLNTWNHQAAYPYGANQWTTAAAWPANSAYNGWYGKVTPFVQPTIAKVNPWGLPLAHTGYGYGYNNYLGAAKYVATNPGSVHVASLVGHAVNQKVIVA</sequence>
<accession>A0ABD1DAV7</accession>
<feature type="signal peptide" evidence="1">
    <location>
        <begin position="1"/>
        <end position="18"/>
    </location>
</feature>
<dbReference type="AlphaFoldDB" id="A0ABD1DAV7"/>
<evidence type="ECO:0000256" key="1">
    <source>
        <dbReference type="SAM" id="SignalP"/>
    </source>
</evidence>
<gene>
    <name evidence="2" type="ORF">pipiens_010264</name>
</gene>
<evidence type="ECO:0000313" key="3">
    <source>
        <dbReference type="Proteomes" id="UP001562425"/>
    </source>
</evidence>
<keyword evidence="1" id="KW-0732">Signal</keyword>
<keyword evidence="3" id="KW-1185">Reference proteome</keyword>
<organism evidence="2 3">
    <name type="scientific">Culex pipiens pipiens</name>
    <name type="common">Northern house mosquito</name>
    <dbReference type="NCBI Taxonomy" id="38569"/>
    <lineage>
        <taxon>Eukaryota</taxon>
        <taxon>Metazoa</taxon>
        <taxon>Ecdysozoa</taxon>
        <taxon>Arthropoda</taxon>
        <taxon>Hexapoda</taxon>
        <taxon>Insecta</taxon>
        <taxon>Pterygota</taxon>
        <taxon>Neoptera</taxon>
        <taxon>Endopterygota</taxon>
        <taxon>Diptera</taxon>
        <taxon>Nematocera</taxon>
        <taxon>Culicoidea</taxon>
        <taxon>Culicidae</taxon>
        <taxon>Culicinae</taxon>
        <taxon>Culicini</taxon>
        <taxon>Culex</taxon>
        <taxon>Culex</taxon>
    </lineage>
</organism>
<dbReference type="InterPro" id="IPR031874">
    <property type="entry name" value="Cuticle_Acp1"/>
</dbReference>